<protein>
    <submittedName>
        <fullName evidence="5">Alpha/beta hydrolase</fullName>
    </submittedName>
</protein>
<evidence type="ECO:0000256" key="3">
    <source>
        <dbReference type="SAM" id="Phobius"/>
    </source>
</evidence>
<dbReference type="EMBL" id="QGUI01000330">
    <property type="protein sequence ID" value="PZM97150.1"/>
    <property type="molecule type" value="Genomic_DNA"/>
</dbReference>
<name>A0A2W4JDL4_9PSEU</name>
<feature type="region of interest" description="Disordered" evidence="2">
    <location>
        <begin position="390"/>
        <end position="414"/>
    </location>
</feature>
<feature type="transmembrane region" description="Helical" evidence="3">
    <location>
        <begin position="51"/>
        <end position="73"/>
    </location>
</feature>
<sequence>MRPRRGAVPRRAHPALAGEARAGTATAHPREGWARVFRHIPLQPRKPMRKIARGAGILAAVAALFSALLAIPAEASNETTTCRAVEVPFTVAGQTGPIAGTLCTPPGANVVQVLVHGWTYDQHYFDWPVKPETYSYARRANAAGYATLAIDRLGAGASLRPPSLFTTFNNNAEALHAVVTALRDGSLGQRFDKVVTVGHSLGSLTVAQEAGQFKDVDAVITTGFVHTINYTNVIARVLGRDHPAMGDPKFAAVIKDPLYMTSIPGTRASFYHVPNTDPAVIEADERLKGAASLVDFATGAGFNVVNVDRDLDIPVLVVTGDKDYFFCGLASIDCSSARELIEHERQWYGPNATIEAYMPPNTGHNTALEKTAPQSAKVMIDFVERHVGHGTGVPGTAPGKRPAIPSPPPTTPSPAAAVVAKAFETAVLPVANAYVQAVEHVPGLGDTSNPVPGVDKLLATVANTAHRFLGTLPAELVGAP</sequence>
<keyword evidence="3" id="KW-0472">Membrane</keyword>
<dbReference type="GO" id="GO:0016787">
    <property type="term" value="F:hydrolase activity"/>
    <property type="evidence" value="ECO:0007669"/>
    <property type="project" value="UniProtKB-KW"/>
</dbReference>
<dbReference type="Gene3D" id="3.40.50.1820">
    <property type="entry name" value="alpha/beta hydrolase"/>
    <property type="match status" value="1"/>
</dbReference>
<dbReference type="SUPFAM" id="SSF53474">
    <property type="entry name" value="alpha/beta-Hydrolases"/>
    <property type="match status" value="1"/>
</dbReference>
<organism evidence="5">
    <name type="scientific">Thermocrispum agreste</name>
    <dbReference type="NCBI Taxonomy" id="37925"/>
    <lineage>
        <taxon>Bacteria</taxon>
        <taxon>Bacillati</taxon>
        <taxon>Actinomycetota</taxon>
        <taxon>Actinomycetes</taxon>
        <taxon>Pseudonocardiales</taxon>
        <taxon>Pseudonocardiaceae</taxon>
        <taxon>Thermocrispum</taxon>
    </lineage>
</organism>
<evidence type="ECO:0000259" key="4">
    <source>
        <dbReference type="Pfam" id="PF12697"/>
    </source>
</evidence>
<proteinExistence type="predicted"/>
<reference evidence="5" key="1">
    <citation type="submission" date="2018-05" db="EMBL/GenBank/DDBJ databases">
        <authorList>
            <person name="Lanie J.A."/>
            <person name="Ng W.-L."/>
            <person name="Kazmierczak K.M."/>
            <person name="Andrzejewski T.M."/>
            <person name="Davidsen T.M."/>
            <person name="Wayne K.J."/>
            <person name="Tettelin H."/>
            <person name="Glass J.I."/>
            <person name="Rusch D."/>
            <person name="Podicherti R."/>
            <person name="Tsui H.-C.T."/>
            <person name="Winkler M.E."/>
        </authorList>
    </citation>
    <scope>NUCLEOTIDE SEQUENCE</scope>
    <source>
        <strain evidence="5">ZC4RG45</strain>
    </source>
</reference>
<dbReference type="Pfam" id="PF12697">
    <property type="entry name" value="Abhydrolase_6"/>
    <property type="match status" value="1"/>
</dbReference>
<dbReference type="InterPro" id="IPR050266">
    <property type="entry name" value="AB_hydrolase_sf"/>
</dbReference>
<feature type="region of interest" description="Disordered" evidence="2">
    <location>
        <begin position="1"/>
        <end position="28"/>
    </location>
</feature>
<dbReference type="GO" id="GO:0016020">
    <property type="term" value="C:membrane"/>
    <property type="evidence" value="ECO:0007669"/>
    <property type="project" value="TreeGrafter"/>
</dbReference>
<dbReference type="STRING" id="1111738.GCA_000427905_02849"/>
<evidence type="ECO:0000256" key="2">
    <source>
        <dbReference type="SAM" id="MobiDB-lite"/>
    </source>
</evidence>
<feature type="compositionally biased region" description="Basic residues" evidence="2">
    <location>
        <begin position="1"/>
        <end position="13"/>
    </location>
</feature>
<keyword evidence="3" id="KW-0812">Transmembrane</keyword>
<dbReference type="InterPro" id="IPR000073">
    <property type="entry name" value="AB_hydrolase_1"/>
</dbReference>
<dbReference type="InterPro" id="IPR029058">
    <property type="entry name" value="AB_hydrolase_fold"/>
</dbReference>
<dbReference type="PANTHER" id="PTHR43798">
    <property type="entry name" value="MONOACYLGLYCEROL LIPASE"/>
    <property type="match status" value="1"/>
</dbReference>
<evidence type="ECO:0000313" key="5">
    <source>
        <dbReference type="EMBL" id="PZM97150.1"/>
    </source>
</evidence>
<comment type="caution">
    <text evidence="5">The sequence shown here is derived from an EMBL/GenBank/DDBJ whole genome shotgun (WGS) entry which is preliminary data.</text>
</comment>
<dbReference type="PANTHER" id="PTHR43798:SF31">
    <property type="entry name" value="AB HYDROLASE SUPERFAMILY PROTEIN YCLE"/>
    <property type="match status" value="1"/>
</dbReference>
<accession>A0A2W4JDL4</accession>
<gene>
    <name evidence="5" type="ORF">DIU77_09695</name>
</gene>
<feature type="domain" description="AB hydrolase-1" evidence="4">
    <location>
        <begin position="113"/>
        <end position="365"/>
    </location>
</feature>
<keyword evidence="3" id="KW-1133">Transmembrane helix</keyword>
<dbReference type="AlphaFoldDB" id="A0A2W4JDL4"/>
<evidence type="ECO:0000256" key="1">
    <source>
        <dbReference type="ARBA" id="ARBA00022801"/>
    </source>
</evidence>
<keyword evidence="1 5" id="KW-0378">Hydrolase</keyword>